<dbReference type="AlphaFoldDB" id="A0A0D1YK30"/>
<evidence type="ECO:0000313" key="2">
    <source>
        <dbReference type="EMBL" id="KIW15341.1"/>
    </source>
</evidence>
<reference evidence="2 3" key="1">
    <citation type="submission" date="2015-01" db="EMBL/GenBank/DDBJ databases">
        <title>The Genome Sequence of Exophiala spinifera CBS89968.</title>
        <authorList>
            <consortium name="The Broad Institute Genomics Platform"/>
            <person name="Cuomo C."/>
            <person name="de Hoog S."/>
            <person name="Gorbushina A."/>
            <person name="Stielow B."/>
            <person name="Teixiera M."/>
            <person name="Abouelleil A."/>
            <person name="Chapman S.B."/>
            <person name="Priest M."/>
            <person name="Young S.K."/>
            <person name="Wortman J."/>
            <person name="Nusbaum C."/>
            <person name="Birren B."/>
        </authorList>
    </citation>
    <scope>NUCLEOTIDE SEQUENCE [LARGE SCALE GENOMIC DNA]</scope>
    <source>
        <strain evidence="2 3">CBS 89968</strain>
    </source>
</reference>
<proteinExistence type="predicted"/>
<feature type="compositionally biased region" description="Polar residues" evidence="1">
    <location>
        <begin position="213"/>
        <end position="223"/>
    </location>
</feature>
<dbReference type="VEuPathDB" id="FungiDB:PV08_05387"/>
<sequence>MTVQSPPVCPRCSEQPESLDKLEQHVRASQSEPEVIKAPANVVNGQNALISLSQPLDSEANKAGEVLESPIYGEKDSLRRRRRSTLPAITKVPAPVSMSSRLPVNEVKSSHIKEEPFSILPKSDKRVTVDDTPPVSGHDAVLDSAEADAFTACNANTKTQIAIDRRSSDLMSTSTSRDTASTNSKEAKPTATELNSTVKRENSVIKRRRSPRKQSTVASTIATTKDKPPEPGSMQDTVPTRRSIVKELANFFSSGTSKT</sequence>
<gene>
    <name evidence="2" type="ORF">PV08_05387</name>
</gene>
<evidence type="ECO:0000313" key="3">
    <source>
        <dbReference type="Proteomes" id="UP000053328"/>
    </source>
</evidence>
<protein>
    <submittedName>
        <fullName evidence="2">Uncharacterized protein</fullName>
    </submittedName>
</protein>
<dbReference type="GeneID" id="27332470"/>
<dbReference type="HOGENOM" id="CLU_1073761_0_0_1"/>
<dbReference type="OrthoDB" id="4161306at2759"/>
<feature type="region of interest" description="Disordered" evidence="1">
    <location>
        <begin position="163"/>
        <end position="241"/>
    </location>
</feature>
<keyword evidence="3" id="KW-1185">Reference proteome</keyword>
<accession>A0A0D1YK30</accession>
<name>A0A0D1YK30_9EURO</name>
<feature type="compositionally biased region" description="Polar residues" evidence="1">
    <location>
        <begin position="169"/>
        <end position="184"/>
    </location>
</feature>
<dbReference type="STRING" id="91928.A0A0D1YK30"/>
<evidence type="ECO:0000256" key="1">
    <source>
        <dbReference type="SAM" id="MobiDB-lite"/>
    </source>
</evidence>
<dbReference type="RefSeq" id="XP_016235557.1">
    <property type="nucleotide sequence ID" value="XM_016379730.1"/>
</dbReference>
<dbReference type="EMBL" id="KN847495">
    <property type="protein sequence ID" value="KIW15341.1"/>
    <property type="molecule type" value="Genomic_DNA"/>
</dbReference>
<organism evidence="2 3">
    <name type="scientific">Exophiala spinifera</name>
    <dbReference type="NCBI Taxonomy" id="91928"/>
    <lineage>
        <taxon>Eukaryota</taxon>
        <taxon>Fungi</taxon>
        <taxon>Dikarya</taxon>
        <taxon>Ascomycota</taxon>
        <taxon>Pezizomycotina</taxon>
        <taxon>Eurotiomycetes</taxon>
        <taxon>Chaetothyriomycetidae</taxon>
        <taxon>Chaetothyriales</taxon>
        <taxon>Herpotrichiellaceae</taxon>
        <taxon>Exophiala</taxon>
    </lineage>
</organism>
<dbReference type="Proteomes" id="UP000053328">
    <property type="component" value="Unassembled WGS sequence"/>
</dbReference>